<dbReference type="PANTHER" id="PTHR43547">
    <property type="entry name" value="TWO-COMPONENT HISTIDINE KINASE"/>
    <property type="match status" value="1"/>
</dbReference>
<dbReference type="Gene3D" id="1.10.10.60">
    <property type="entry name" value="Homeodomain-like"/>
    <property type="match status" value="1"/>
</dbReference>
<dbReference type="SMART" id="SM00388">
    <property type="entry name" value="HisKA"/>
    <property type="match status" value="1"/>
</dbReference>
<dbReference type="Pfam" id="PF07495">
    <property type="entry name" value="Y_Y_Y"/>
    <property type="match status" value="1"/>
</dbReference>
<name>A0A1M5HBC1_9FLAO</name>
<dbReference type="InterPro" id="IPR003661">
    <property type="entry name" value="HisK_dim/P_dom"/>
</dbReference>
<dbReference type="InterPro" id="IPR004358">
    <property type="entry name" value="Sig_transdc_His_kin-like_C"/>
</dbReference>
<dbReference type="InterPro" id="IPR036097">
    <property type="entry name" value="HisK_dim/P_sf"/>
</dbReference>
<feature type="domain" description="Histidine kinase" evidence="11">
    <location>
        <begin position="861"/>
        <end position="1085"/>
    </location>
</feature>
<evidence type="ECO:0000313" key="14">
    <source>
        <dbReference type="Proteomes" id="UP000184516"/>
    </source>
</evidence>
<dbReference type="PANTHER" id="PTHR43547:SF2">
    <property type="entry name" value="HYBRID SIGNAL TRANSDUCTION HISTIDINE KINASE C"/>
    <property type="match status" value="1"/>
</dbReference>
<dbReference type="InterPro" id="IPR005467">
    <property type="entry name" value="His_kinase_dom"/>
</dbReference>
<organism evidence="13 14">
    <name type="scientific">Flavobacterium fluvii</name>
    <dbReference type="NCBI Taxonomy" id="468056"/>
    <lineage>
        <taxon>Bacteria</taxon>
        <taxon>Pseudomonadati</taxon>
        <taxon>Bacteroidota</taxon>
        <taxon>Flavobacteriia</taxon>
        <taxon>Flavobacteriales</taxon>
        <taxon>Flavobacteriaceae</taxon>
        <taxon>Flavobacterium</taxon>
    </lineage>
</organism>
<evidence type="ECO:0000256" key="1">
    <source>
        <dbReference type="ARBA" id="ARBA00000085"/>
    </source>
</evidence>
<keyword evidence="6" id="KW-0804">Transcription</keyword>
<dbReference type="EC" id="2.7.13.3" evidence="2"/>
<dbReference type="InterPro" id="IPR009057">
    <property type="entry name" value="Homeodomain-like_sf"/>
</dbReference>
<feature type="domain" description="HTH araC/xylS-type" evidence="10">
    <location>
        <begin position="1278"/>
        <end position="1377"/>
    </location>
</feature>
<keyword evidence="3 7" id="KW-0597">Phosphoprotein</keyword>
<keyword evidence="9" id="KW-1133">Transmembrane helix</keyword>
<dbReference type="SMART" id="SM00387">
    <property type="entry name" value="HATPase_c"/>
    <property type="match status" value="1"/>
</dbReference>
<dbReference type="Gene3D" id="2.130.10.10">
    <property type="entry name" value="YVTN repeat-like/Quinoprotein amine dehydrogenase"/>
    <property type="match status" value="3"/>
</dbReference>
<reference evidence="14" key="1">
    <citation type="submission" date="2016-11" db="EMBL/GenBank/DDBJ databases">
        <authorList>
            <person name="Varghese N."/>
            <person name="Submissions S."/>
        </authorList>
    </citation>
    <scope>NUCLEOTIDE SEQUENCE [LARGE SCALE GENOMIC DNA]</scope>
    <source>
        <strain evidence="14">DSM 19978</strain>
    </source>
</reference>
<evidence type="ECO:0000256" key="3">
    <source>
        <dbReference type="ARBA" id="ARBA00022553"/>
    </source>
</evidence>
<keyword evidence="13" id="KW-0808">Transferase</keyword>
<dbReference type="InterPro" id="IPR018062">
    <property type="entry name" value="HTH_AraC-typ_CS"/>
</dbReference>
<dbReference type="SUPFAM" id="SSF46689">
    <property type="entry name" value="Homeodomain-like"/>
    <property type="match status" value="1"/>
</dbReference>
<feature type="transmembrane region" description="Helical" evidence="9">
    <location>
        <begin position="789"/>
        <end position="809"/>
    </location>
</feature>
<dbReference type="OrthoDB" id="1090267at2"/>
<dbReference type="InterPro" id="IPR018060">
    <property type="entry name" value="HTH_AraC"/>
</dbReference>
<evidence type="ECO:0000256" key="2">
    <source>
        <dbReference type="ARBA" id="ARBA00012438"/>
    </source>
</evidence>
<dbReference type="Proteomes" id="UP000184516">
    <property type="component" value="Unassembled WGS sequence"/>
</dbReference>
<dbReference type="STRING" id="468056.SAMN05443549_102158"/>
<dbReference type="PRINTS" id="PR00344">
    <property type="entry name" value="BCTRLSENSOR"/>
</dbReference>
<dbReference type="GO" id="GO:0003700">
    <property type="term" value="F:DNA-binding transcription factor activity"/>
    <property type="evidence" value="ECO:0007669"/>
    <property type="project" value="InterPro"/>
</dbReference>
<dbReference type="GO" id="GO:0000155">
    <property type="term" value="F:phosphorelay sensor kinase activity"/>
    <property type="evidence" value="ECO:0007669"/>
    <property type="project" value="InterPro"/>
</dbReference>
<dbReference type="PROSITE" id="PS00041">
    <property type="entry name" value="HTH_ARAC_FAMILY_1"/>
    <property type="match status" value="1"/>
</dbReference>
<dbReference type="GO" id="GO:0043565">
    <property type="term" value="F:sequence-specific DNA binding"/>
    <property type="evidence" value="ECO:0007669"/>
    <property type="project" value="InterPro"/>
</dbReference>
<dbReference type="Gene3D" id="3.40.50.2300">
    <property type="match status" value="1"/>
</dbReference>
<keyword evidence="5" id="KW-0238">DNA-binding</keyword>
<feature type="modified residue" description="4-aspartylphosphate" evidence="7">
    <location>
        <position position="1179"/>
    </location>
</feature>
<evidence type="ECO:0000259" key="10">
    <source>
        <dbReference type="PROSITE" id="PS01124"/>
    </source>
</evidence>
<keyword evidence="13" id="KW-0418">Kinase</keyword>
<dbReference type="SUPFAM" id="SSF47384">
    <property type="entry name" value="Homodimeric domain of signal transducing histidine kinase"/>
    <property type="match status" value="1"/>
</dbReference>
<dbReference type="CDD" id="cd17574">
    <property type="entry name" value="REC_OmpR"/>
    <property type="match status" value="1"/>
</dbReference>
<dbReference type="SUPFAM" id="SSF63829">
    <property type="entry name" value="Calcium-dependent phosphotriesterase"/>
    <property type="match status" value="2"/>
</dbReference>
<keyword evidence="14" id="KW-1185">Reference proteome</keyword>
<keyword evidence="4" id="KW-0805">Transcription regulation</keyword>
<dbReference type="InterPro" id="IPR011006">
    <property type="entry name" value="CheY-like_superfamily"/>
</dbReference>
<dbReference type="InterPro" id="IPR001789">
    <property type="entry name" value="Sig_transdc_resp-reg_receiver"/>
</dbReference>
<keyword evidence="9" id="KW-0812">Transmembrane</keyword>
<evidence type="ECO:0000256" key="7">
    <source>
        <dbReference type="PROSITE-ProRule" id="PRU00169"/>
    </source>
</evidence>
<evidence type="ECO:0000313" key="13">
    <source>
        <dbReference type="EMBL" id="SHG13217.1"/>
    </source>
</evidence>
<evidence type="ECO:0000256" key="8">
    <source>
        <dbReference type="SAM" id="Coils"/>
    </source>
</evidence>
<dbReference type="SUPFAM" id="SSF52172">
    <property type="entry name" value="CheY-like"/>
    <property type="match status" value="1"/>
</dbReference>
<keyword evidence="9" id="KW-0472">Membrane</keyword>
<dbReference type="Pfam" id="PF00512">
    <property type="entry name" value="HisKA"/>
    <property type="match status" value="1"/>
</dbReference>
<sequence length="1380" mass="158664">MYRSYRQITFKFTSLVSVFLLFTPLLFSQTAYHPENINPFNESWRWNNFPEIESDGLRCMAQTKNGKFLFGANHGVLSYDGISWKYIDSTFSNKTVNNLFADYKQDIYASTDNGLFCHSANGWNKIFPKKIISKIAKLYKVGVIRELSDGSILISTGKTFYSGLLHLKKGKITFYSSKSTIKSLKEKNADFALRTVSEELINDKGFYVEDFFIDSDQTIWGVAAPENKPIKIFHFKYDPVSSKITTLAVYDQNDGIHNAYRNKIARIGKEIWVVNGVHDVGINVFNGKNWRYVEPDKRVCDDFLHTSILRTKDGTIWIGGLGVIYSIKNGKWESYKNPEFSLPNARIELFEDNKGFLWVLAKQKALFRIDYSSNEWKTYKNLNFQCQTKDGVKYFLSFEGRVVVNNKGKWYSLGVENGLPSQPVKVFLTRNKQLWVVGSHNKTAAIANCIEGKWTMNLYPNLSWGIDYRSAFEDRSGNVWFGAAVDIRVEKGEKAGVLCYQFHDGTYKVVHYPASQSTEMYNAYGIGQSKDGRIWVGGSHLASFDGHQWKRYDKPVEQFQYQEYISTLPNGKMWIGSRYYGVFSFDGRQWQNYNRENGLLSNAIISILPINNKNIWVATDKGFCRYDGVNWANSVFSGQMTFTREGGELFLDLNGSLWVNKSVREWKRRTLTNNLLGNDVKQNFFSYNYKPDHNLPETNIITKPNTIPYLSSIVIDWSGKDYFNTTPTERLSYSYRLNNGAWSPFLEKNYFTYYGLTDGKYTFEVRSRDLDFNIDDTPAKIEFVVSPPIWKQIWFILLIILFIVVVIIYQKRIHNRNYQLSRLNQKLALSKDKLEVQKEQIVEQNQREMEGMNAKMRFFTNISHEFRTPLTLITGNISRILQQSTQEFNTSTKDDLNTIERNSNRLLKLINQLMDFRKLESGQMPLRESQGDVVVFLEELYFSFKLFAEKQNIELLFDKKVEKIDAWFDEDKLEKIIINLISNAIKFSPEGGKVKLSIELAGTNYKIKVMDTGIGIDPSETEKIFEPFYQAPSGITFSNQGTGIGLSFVKNLVELHSGSIKVILIQPDNNEGYRTCFEVILPLKSDSLQKDENNNPQLNSSLPSLNTIANSCSEEANNKPPKSKNEKHKPSVLFVDDNEELRQFVYQSLSDDFMITLASDGKKGLEKALEILPDLIISDVMMPEMNGIELCKAIKNDELINHIPVILLTSRSTEEHYLDGYKSGADDYLLKPFSITLLKARILNLVEIRKTLKEQFSKNLLQLPSTKIETKVDSEFLKKVIAIIEANMSEPDFNVDVLSSEIGLSSRHLLNKIQSLTEFKPVELIQKMRLKRASELLIEQKLTISEVAYEVGFSSPSYFSKCFQKQYQTSPTDFINSLKS</sequence>
<dbReference type="SMART" id="SM00448">
    <property type="entry name" value="REC"/>
    <property type="match status" value="1"/>
</dbReference>
<proteinExistence type="predicted"/>
<dbReference type="Pfam" id="PF02518">
    <property type="entry name" value="HATPase_c"/>
    <property type="match status" value="1"/>
</dbReference>
<accession>A0A1M5HBC1</accession>
<feature type="domain" description="Response regulatory" evidence="12">
    <location>
        <begin position="1131"/>
        <end position="1246"/>
    </location>
</feature>
<dbReference type="Gene3D" id="1.10.287.130">
    <property type="match status" value="1"/>
</dbReference>
<dbReference type="SMART" id="SM00342">
    <property type="entry name" value="HTH_ARAC"/>
    <property type="match status" value="1"/>
</dbReference>
<gene>
    <name evidence="13" type="ORF">SAMN05443549_102158</name>
</gene>
<dbReference type="InterPro" id="IPR015943">
    <property type="entry name" value="WD40/YVTN_repeat-like_dom_sf"/>
</dbReference>
<evidence type="ECO:0000256" key="6">
    <source>
        <dbReference type="ARBA" id="ARBA00023163"/>
    </source>
</evidence>
<dbReference type="PROSITE" id="PS01124">
    <property type="entry name" value="HTH_ARAC_FAMILY_2"/>
    <property type="match status" value="1"/>
</dbReference>
<protein>
    <recommendedName>
        <fullName evidence="2">histidine kinase</fullName>
        <ecNumber evidence="2">2.7.13.3</ecNumber>
    </recommendedName>
</protein>
<feature type="coiled-coil region" evidence="8">
    <location>
        <begin position="820"/>
        <end position="847"/>
    </location>
</feature>
<dbReference type="Pfam" id="PF00072">
    <property type="entry name" value="Response_reg"/>
    <property type="match status" value="1"/>
</dbReference>
<comment type="catalytic activity">
    <reaction evidence="1">
        <text>ATP + protein L-histidine = ADP + protein N-phospho-L-histidine.</text>
        <dbReference type="EC" id="2.7.13.3"/>
    </reaction>
</comment>
<evidence type="ECO:0000256" key="9">
    <source>
        <dbReference type="SAM" id="Phobius"/>
    </source>
</evidence>
<evidence type="ECO:0000256" key="4">
    <source>
        <dbReference type="ARBA" id="ARBA00023015"/>
    </source>
</evidence>
<dbReference type="SUPFAM" id="SSF55874">
    <property type="entry name" value="ATPase domain of HSP90 chaperone/DNA topoisomerase II/histidine kinase"/>
    <property type="match status" value="1"/>
</dbReference>
<dbReference type="Gene3D" id="3.30.565.10">
    <property type="entry name" value="Histidine kinase-like ATPase, C-terminal domain"/>
    <property type="match status" value="1"/>
</dbReference>
<dbReference type="Gene3D" id="2.60.40.10">
    <property type="entry name" value="Immunoglobulins"/>
    <property type="match status" value="1"/>
</dbReference>
<dbReference type="InterPro" id="IPR013783">
    <property type="entry name" value="Ig-like_fold"/>
</dbReference>
<dbReference type="EMBL" id="FQWB01000002">
    <property type="protein sequence ID" value="SHG13217.1"/>
    <property type="molecule type" value="Genomic_DNA"/>
</dbReference>
<dbReference type="InterPro" id="IPR036890">
    <property type="entry name" value="HATPase_C_sf"/>
</dbReference>
<evidence type="ECO:0000259" key="11">
    <source>
        <dbReference type="PROSITE" id="PS50109"/>
    </source>
</evidence>
<dbReference type="FunFam" id="1.10.287.130:FF:000045">
    <property type="entry name" value="Two-component system sensor histidine kinase/response regulator"/>
    <property type="match status" value="1"/>
</dbReference>
<keyword evidence="8" id="KW-0175">Coiled coil</keyword>
<dbReference type="PROSITE" id="PS50109">
    <property type="entry name" value="HIS_KIN"/>
    <property type="match status" value="1"/>
</dbReference>
<evidence type="ECO:0000259" key="12">
    <source>
        <dbReference type="PROSITE" id="PS50110"/>
    </source>
</evidence>
<dbReference type="InterPro" id="IPR003594">
    <property type="entry name" value="HATPase_dom"/>
</dbReference>
<dbReference type="Pfam" id="PF12833">
    <property type="entry name" value="HTH_18"/>
    <property type="match status" value="1"/>
</dbReference>
<evidence type="ECO:0000256" key="5">
    <source>
        <dbReference type="ARBA" id="ARBA00023125"/>
    </source>
</evidence>
<dbReference type="CDD" id="cd00082">
    <property type="entry name" value="HisKA"/>
    <property type="match status" value="1"/>
</dbReference>
<dbReference type="PROSITE" id="PS50110">
    <property type="entry name" value="RESPONSE_REGULATORY"/>
    <property type="match status" value="1"/>
</dbReference>
<dbReference type="InterPro" id="IPR011123">
    <property type="entry name" value="Y_Y_Y"/>
</dbReference>